<evidence type="ECO:0000256" key="1">
    <source>
        <dbReference type="SAM" id="Phobius"/>
    </source>
</evidence>
<dbReference type="SUPFAM" id="SSF54060">
    <property type="entry name" value="His-Me finger endonucleases"/>
    <property type="match status" value="1"/>
</dbReference>
<dbReference type="PANTHER" id="PTHR21472">
    <property type="entry name" value="ENDONUCLEASE DOMAIN-CONTAINING 1 PROTEIN ENDOD1"/>
    <property type="match status" value="1"/>
</dbReference>
<sequence length="459" mass="50802">MEAAAVLALCALAFPHPLHARVLRADEDGFAECSLFFKEQSPPEGFADPSSVRICQKYNGEPRFATLYSTEHKIPLYSAFKYIEAAAGKDEGWLVEPQLDDPESGGEEMMDEAEAKESIADLGSHQSIYEDYASSDYEPLSLNPDFLNEGDFHRAAHTLTNVVPVTPTFRKGWSTEVERIVKEALVPQCESRDNLYLIAGAVPSDQTITSNIAIPEFLWLAACCNVAEAWSMGFIQKNIDTHPESLTVEELKKQLPGEVQLFVNSCGDGTENDHQSQVLGTISQQRAEEAEEAIGPFFQFIRFLARVVYGLVKTIFYIVWFIIKQIFNIIAGGICCLWNGVTSYLLAISKVLVNIPYDILRVFGNVFMGCIRTLDHVLSVVGMIARIPLRFILDLGSFPYYTICAIPTVAKEIVTGLFGSFGLLFDSIFGVTGGSYSVTSFACNRFVQRFSGLTGGYDE</sequence>
<protein>
    <recommendedName>
        <fullName evidence="3">DNA/RNA non-specific endonuclease/pyrophosphatase/phosphodiesterase domain-containing protein</fullName>
    </recommendedName>
</protein>
<dbReference type="PANTHER" id="PTHR21472:SF8">
    <property type="entry name" value="ENDONUCLEASE DOMAIN-CONTAINING 1 PROTEIN"/>
    <property type="match status" value="1"/>
</dbReference>
<dbReference type="GO" id="GO:0046872">
    <property type="term" value="F:metal ion binding"/>
    <property type="evidence" value="ECO:0007669"/>
    <property type="project" value="InterPro"/>
</dbReference>
<dbReference type="InterPro" id="IPR001604">
    <property type="entry name" value="Endo_G_ENPP1-like_dom"/>
</dbReference>
<keyword evidence="2" id="KW-0732">Signal</keyword>
<evidence type="ECO:0000259" key="3">
    <source>
        <dbReference type="SMART" id="SM00892"/>
    </source>
</evidence>
<dbReference type="SMART" id="SM00892">
    <property type="entry name" value="Endonuclease_NS"/>
    <property type="match status" value="1"/>
</dbReference>
<dbReference type="GO" id="GO:0016787">
    <property type="term" value="F:hydrolase activity"/>
    <property type="evidence" value="ECO:0007669"/>
    <property type="project" value="InterPro"/>
</dbReference>
<feature type="chain" id="PRO_5044000890" description="DNA/RNA non-specific endonuclease/pyrophosphatase/phosphodiesterase domain-containing protein" evidence="2">
    <location>
        <begin position="21"/>
        <end position="459"/>
    </location>
</feature>
<feature type="signal peptide" evidence="2">
    <location>
        <begin position="1"/>
        <end position="20"/>
    </location>
</feature>
<feature type="domain" description="DNA/RNA non-specific endonuclease/pyrophosphatase/phosphodiesterase" evidence="3">
    <location>
        <begin position="60"/>
        <end position="261"/>
    </location>
</feature>
<organism evidence="4 5">
    <name type="scientific">Pleurodeles waltl</name>
    <name type="common">Iberian ribbed newt</name>
    <dbReference type="NCBI Taxonomy" id="8319"/>
    <lineage>
        <taxon>Eukaryota</taxon>
        <taxon>Metazoa</taxon>
        <taxon>Chordata</taxon>
        <taxon>Craniata</taxon>
        <taxon>Vertebrata</taxon>
        <taxon>Euteleostomi</taxon>
        <taxon>Amphibia</taxon>
        <taxon>Batrachia</taxon>
        <taxon>Caudata</taxon>
        <taxon>Salamandroidea</taxon>
        <taxon>Salamandridae</taxon>
        <taxon>Pleurodelinae</taxon>
        <taxon>Pleurodeles</taxon>
    </lineage>
</organism>
<proteinExistence type="predicted"/>
<keyword evidence="5" id="KW-1185">Reference proteome</keyword>
<gene>
    <name evidence="4" type="ORF">NDU88_001571</name>
</gene>
<feature type="transmembrane region" description="Helical" evidence="1">
    <location>
        <begin position="330"/>
        <end position="353"/>
    </location>
</feature>
<comment type="caution">
    <text evidence="4">The sequence shown here is derived from an EMBL/GenBank/DDBJ whole genome shotgun (WGS) entry which is preliminary data.</text>
</comment>
<evidence type="ECO:0000256" key="2">
    <source>
        <dbReference type="SAM" id="SignalP"/>
    </source>
</evidence>
<keyword evidence="1" id="KW-0812">Transmembrane</keyword>
<dbReference type="Gene3D" id="3.40.570.10">
    <property type="entry name" value="Extracellular Endonuclease, subunit A"/>
    <property type="match status" value="1"/>
</dbReference>
<dbReference type="Proteomes" id="UP001066276">
    <property type="component" value="Chromosome 8"/>
</dbReference>
<keyword evidence="1" id="KW-0472">Membrane</keyword>
<evidence type="ECO:0000313" key="4">
    <source>
        <dbReference type="EMBL" id="KAJ1113323.1"/>
    </source>
</evidence>
<keyword evidence="1" id="KW-1133">Transmembrane helix</keyword>
<feature type="transmembrane region" description="Helical" evidence="1">
    <location>
        <begin position="303"/>
        <end position="323"/>
    </location>
</feature>
<dbReference type="GO" id="GO:0003676">
    <property type="term" value="F:nucleic acid binding"/>
    <property type="evidence" value="ECO:0007669"/>
    <property type="project" value="InterPro"/>
</dbReference>
<dbReference type="InterPro" id="IPR039015">
    <property type="entry name" value="ENDOD1"/>
</dbReference>
<dbReference type="AlphaFoldDB" id="A0AAV7NJG7"/>
<dbReference type="InterPro" id="IPR044925">
    <property type="entry name" value="His-Me_finger_sf"/>
</dbReference>
<evidence type="ECO:0000313" key="5">
    <source>
        <dbReference type="Proteomes" id="UP001066276"/>
    </source>
</evidence>
<dbReference type="InterPro" id="IPR044929">
    <property type="entry name" value="DNA/RNA_non-sp_Endonuclease_sf"/>
</dbReference>
<accession>A0AAV7NJG7</accession>
<name>A0AAV7NJG7_PLEWA</name>
<dbReference type="EMBL" id="JANPWB010000012">
    <property type="protein sequence ID" value="KAJ1113323.1"/>
    <property type="molecule type" value="Genomic_DNA"/>
</dbReference>
<reference evidence="4" key="1">
    <citation type="journal article" date="2022" name="bioRxiv">
        <title>Sequencing and chromosome-scale assembly of the giantPleurodeles waltlgenome.</title>
        <authorList>
            <person name="Brown T."/>
            <person name="Elewa A."/>
            <person name="Iarovenko S."/>
            <person name="Subramanian E."/>
            <person name="Araus A.J."/>
            <person name="Petzold A."/>
            <person name="Susuki M."/>
            <person name="Suzuki K.-i.T."/>
            <person name="Hayashi T."/>
            <person name="Toyoda A."/>
            <person name="Oliveira C."/>
            <person name="Osipova E."/>
            <person name="Leigh N.D."/>
            <person name="Simon A."/>
            <person name="Yun M.H."/>
        </authorList>
    </citation>
    <scope>NUCLEOTIDE SEQUENCE</scope>
    <source>
        <strain evidence="4">20211129_DDA</strain>
        <tissue evidence="4">Liver</tissue>
    </source>
</reference>